<proteinExistence type="predicted"/>
<name>A0A3S2VC35_9SPHN</name>
<protein>
    <submittedName>
        <fullName evidence="4">Fatty acid hydroxylase family protein</fullName>
    </submittedName>
</protein>
<evidence type="ECO:0000313" key="4">
    <source>
        <dbReference type="EMBL" id="RVU04104.1"/>
    </source>
</evidence>
<feature type="domain" description="Fatty acid hydroxylase" evidence="3">
    <location>
        <begin position="85"/>
        <end position="227"/>
    </location>
</feature>
<dbReference type="Proteomes" id="UP000282837">
    <property type="component" value="Unassembled WGS sequence"/>
</dbReference>
<dbReference type="AlphaFoldDB" id="A0A3S2VC35"/>
<dbReference type="GO" id="GO:0016491">
    <property type="term" value="F:oxidoreductase activity"/>
    <property type="evidence" value="ECO:0007669"/>
    <property type="project" value="InterPro"/>
</dbReference>
<dbReference type="Pfam" id="PF04116">
    <property type="entry name" value="FA_hydroxylase"/>
    <property type="match status" value="1"/>
</dbReference>
<keyword evidence="2" id="KW-0472">Membrane</keyword>
<dbReference type="GO" id="GO:0005506">
    <property type="term" value="F:iron ion binding"/>
    <property type="evidence" value="ECO:0007669"/>
    <property type="project" value="InterPro"/>
</dbReference>
<dbReference type="EMBL" id="SACO01000010">
    <property type="protein sequence ID" value="RVU04104.1"/>
    <property type="molecule type" value="Genomic_DNA"/>
</dbReference>
<evidence type="ECO:0000256" key="2">
    <source>
        <dbReference type="SAM" id="Phobius"/>
    </source>
</evidence>
<dbReference type="OrthoDB" id="5291370at2"/>
<keyword evidence="2" id="KW-1133">Transmembrane helix</keyword>
<accession>A0A3S2VC35</accession>
<dbReference type="InterPro" id="IPR006694">
    <property type="entry name" value="Fatty_acid_hydroxylase"/>
</dbReference>
<feature type="transmembrane region" description="Helical" evidence="2">
    <location>
        <begin position="153"/>
        <end position="179"/>
    </location>
</feature>
<feature type="transmembrane region" description="Helical" evidence="2">
    <location>
        <begin position="51"/>
        <end position="73"/>
    </location>
</feature>
<sequence>MPDPKYAPNTPRKTKVAQNNPSLADDSHLPFWKRSHYLDRMTLGQLVSAYFQHYTIIAYLAIAAASLVVAFLYPASPLQMLGAFAAAAFVYPLVWHLLHQYILHGQWPYKIKILASTWKRIHYDHHQDPNHLEVLFGALHTTVPTVAAATIPVGWLIGGMGGAAMAFATGILTTCYYEFMHCIQHLAFKPKWKWVQHMKQRHNEHHYVDEDGNFGITNYWWDHILGTYYEKKDRPGRSPTVFNLGYTEEVAKKYPWVKELSGGIASDHPRRRALANAAKIKAEAAAPTEEQILAHAAEAVGMDTEA</sequence>
<feature type="transmembrane region" description="Helical" evidence="2">
    <location>
        <begin position="80"/>
        <end position="98"/>
    </location>
</feature>
<evidence type="ECO:0000259" key="3">
    <source>
        <dbReference type="Pfam" id="PF04116"/>
    </source>
</evidence>
<evidence type="ECO:0000313" key="5">
    <source>
        <dbReference type="Proteomes" id="UP000282837"/>
    </source>
</evidence>
<keyword evidence="2" id="KW-0812">Transmembrane</keyword>
<feature type="region of interest" description="Disordered" evidence="1">
    <location>
        <begin position="1"/>
        <end position="22"/>
    </location>
</feature>
<evidence type="ECO:0000256" key="1">
    <source>
        <dbReference type="SAM" id="MobiDB-lite"/>
    </source>
</evidence>
<keyword evidence="5" id="KW-1185">Reference proteome</keyword>
<comment type="caution">
    <text evidence="4">The sequence shown here is derived from an EMBL/GenBank/DDBJ whole genome shotgun (WGS) entry which is preliminary data.</text>
</comment>
<organism evidence="4 5">
    <name type="scientific">Novosphingobium umbonatum</name>
    <dbReference type="NCBI Taxonomy" id="1908524"/>
    <lineage>
        <taxon>Bacteria</taxon>
        <taxon>Pseudomonadati</taxon>
        <taxon>Pseudomonadota</taxon>
        <taxon>Alphaproteobacteria</taxon>
        <taxon>Sphingomonadales</taxon>
        <taxon>Sphingomonadaceae</taxon>
        <taxon>Novosphingobium</taxon>
    </lineage>
</organism>
<gene>
    <name evidence="4" type="ORF">EOE18_13085</name>
</gene>
<dbReference type="GO" id="GO:0008610">
    <property type="term" value="P:lipid biosynthetic process"/>
    <property type="evidence" value="ECO:0007669"/>
    <property type="project" value="InterPro"/>
</dbReference>
<reference evidence="4 5" key="1">
    <citation type="submission" date="2019-01" db="EMBL/GenBank/DDBJ databases">
        <authorList>
            <person name="Chen W.-M."/>
        </authorList>
    </citation>
    <scope>NUCLEOTIDE SEQUENCE [LARGE SCALE GENOMIC DNA]</scope>
    <source>
        <strain evidence="4 5">FSY-9</strain>
    </source>
</reference>